<feature type="domain" description="Nudix hydrolase" evidence="7">
    <location>
        <begin position="16"/>
        <end position="215"/>
    </location>
</feature>
<dbReference type="AlphaFoldDB" id="A0A382JJH1"/>
<keyword evidence="3" id="KW-0479">Metal-binding</keyword>
<dbReference type="Gene3D" id="3.90.79.10">
    <property type="entry name" value="Nucleoside Triphosphate Pyrophosphohydrolase"/>
    <property type="match status" value="1"/>
</dbReference>
<feature type="non-terminal residue" evidence="8">
    <location>
        <position position="262"/>
    </location>
</feature>
<protein>
    <recommendedName>
        <fullName evidence="7">Nudix hydrolase domain-containing protein</fullName>
    </recommendedName>
</protein>
<comment type="cofactor">
    <cofactor evidence="2">
        <name>Mg(2+)</name>
        <dbReference type="ChEBI" id="CHEBI:18420"/>
    </cofactor>
</comment>
<organism evidence="8">
    <name type="scientific">marine metagenome</name>
    <dbReference type="NCBI Taxonomy" id="408172"/>
    <lineage>
        <taxon>unclassified sequences</taxon>
        <taxon>metagenomes</taxon>
        <taxon>ecological metagenomes</taxon>
    </lineage>
</organism>
<proteinExistence type="predicted"/>
<dbReference type="SUPFAM" id="SSF55811">
    <property type="entry name" value="Nudix"/>
    <property type="match status" value="1"/>
</dbReference>
<keyword evidence="6" id="KW-0464">Manganese</keyword>
<sequence>MDPWISRNDIETDDIPIIPAATMILLDDRPDLQVLMLLRNDASSFVASHTIFPGGAIEQDDRSSTWDALISGLTNKEADEQLRTEEARSYWIAAIRETIEEVGVVVGSHEDELLEDRKSLENGTANFSQIVTQRQLSLNLSEVKPISRWITPKGGPRRYDTYFFVAQSRSPITPRVDGKEAVEVFWITPSDALQKWESGELTMISPTLATLQQLQTYRNTDEIFSALESKPLPENIRIIDESKALPLFPNDHNYKASYTWSA</sequence>
<reference evidence="8" key="1">
    <citation type="submission" date="2018-05" db="EMBL/GenBank/DDBJ databases">
        <authorList>
            <person name="Lanie J.A."/>
            <person name="Ng W.-L."/>
            <person name="Kazmierczak K.M."/>
            <person name="Andrzejewski T.M."/>
            <person name="Davidsen T.M."/>
            <person name="Wayne K.J."/>
            <person name="Tettelin H."/>
            <person name="Glass J.I."/>
            <person name="Rusch D."/>
            <person name="Podicherti R."/>
            <person name="Tsui H.-C.T."/>
            <person name="Winkler M.E."/>
        </authorList>
    </citation>
    <scope>NUCLEOTIDE SEQUENCE</scope>
</reference>
<dbReference type="PANTHER" id="PTHR12318">
    <property type="entry name" value="TESTOSTERONE-REGULATED PROTEIN RP2"/>
    <property type="match status" value="1"/>
</dbReference>
<keyword evidence="5" id="KW-0460">Magnesium</keyword>
<dbReference type="InterPro" id="IPR000086">
    <property type="entry name" value="NUDIX_hydrolase_dom"/>
</dbReference>
<accession>A0A382JJH1</accession>
<evidence type="ECO:0000259" key="7">
    <source>
        <dbReference type="PROSITE" id="PS51462"/>
    </source>
</evidence>
<dbReference type="PANTHER" id="PTHR12318:SF0">
    <property type="entry name" value="ACYL-COENZYME A DIPHOSPHATASE NUDT19"/>
    <property type="match status" value="1"/>
</dbReference>
<dbReference type="EMBL" id="UINC01074546">
    <property type="protein sequence ID" value="SVC11849.1"/>
    <property type="molecule type" value="Genomic_DNA"/>
</dbReference>
<evidence type="ECO:0000256" key="5">
    <source>
        <dbReference type="ARBA" id="ARBA00022842"/>
    </source>
</evidence>
<keyword evidence="4" id="KW-0378">Hydrolase</keyword>
<evidence type="ECO:0000256" key="4">
    <source>
        <dbReference type="ARBA" id="ARBA00022801"/>
    </source>
</evidence>
<dbReference type="GO" id="GO:0046872">
    <property type="term" value="F:metal ion binding"/>
    <property type="evidence" value="ECO:0007669"/>
    <property type="project" value="UniProtKB-KW"/>
</dbReference>
<evidence type="ECO:0000256" key="6">
    <source>
        <dbReference type="ARBA" id="ARBA00023211"/>
    </source>
</evidence>
<dbReference type="InterPro" id="IPR015797">
    <property type="entry name" value="NUDIX_hydrolase-like_dom_sf"/>
</dbReference>
<evidence type="ECO:0000313" key="8">
    <source>
        <dbReference type="EMBL" id="SVC11849.1"/>
    </source>
</evidence>
<dbReference type="InterPro" id="IPR039121">
    <property type="entry name" value="NUDT19"/>
</dbReference>
<gene>
    <name evidence="8" type="ORF">METZ01_LOCUS264703</name>
</gene>
<evidence type="ECO:0000256" key="1">
    <source>
        <dbReference type="ARBA" id="ARBA00001936"/>
    </source>
</evidence>
<dbReference type="GO" id="GO:0016818">
    <property type="term" value="F:hydrolase activity, acting on acid anhydrides, in phosphorus-containing anhydrides"/>
    <property type="evidence" value="ECO:0007669"/>
    <property type="project" value="InterPro"/>
</dbReference>
<evidence type="ECO:0000256" key="3">
    <source>
        <dbReference type="ARBA" id="ARBA00022723"/>
    </source>
</evidence>
<evidence type="ECO:0000256" key="2">
    <source>
        <dbReference type="ARBA" id="ARBA00001946"/>
    </source>
</evidence>
<dbReference type="CDD" id="cd18870">
    <property type="entry name" value="NUDIX_AcylCoAdiphos_Nudt19"/>
    <property type="match status" value="1"/>
</dbReference>
<comment type="cofactor">
    <cofactor evidence="1">
        <name>Mn(2+)</name>
        <dbReference type="ChEBI" id="CHEBI:29035"/>
    </cofactor>
</comment>
<dbReference type="PROSITE" id="PS51462">
    <property type="entry name" value="NUDIX"/>
    <property type="match status" value="1"/>
</dbReference>
<name>A0A382JJH1_9ZZZZ</name>